<dbReference type="EMBL" id="UGNX01000001">
    <property type="protein sequence ID" value="STX36018.1"/>
    <property type="molecule type" value="Genomic_DNA"/>
</dbReference>
<organism evidence="1 2">
    <name type="scientific">Legionella cincinnatiensis</name>
    <dbReference type="NCBI Taxonomy" id="28085"/>
    <lineage>
        <taxon>Bacteria</taxon>
        <taxon>Pseudomonadati</taxon>
        <taxon>Pseudomonadota</taxon>
        <taxon>Gammaproteobacteria</taxon>
        <taxon>Legionellales</taxon>
        <taxon>Legionellaceae</taxon>
        <taxon>Legionella</taxon>
    </lineage>
</organism>
<protein>
    <submittedName>
        <fullName evidence="1">Uncharacterized protein</fullName>
    </submittedName>
</protein>
<name>A0A378IL86_9GAMM</name>
<reference evidence="1 2" key="1">
    <citation type="submission" date="2018-06" db="EMBL/GenBank/DDBJ databases">
        <authorList>
            <consortium name="Pathogen Informatics"/>
            <person name="Doyle S."/>
        </authorList>
    </citation>
    <scope>NUCLEOTIDE SEQUENCE [LARGE SCALE GENOMIC DNA]</scope>
    <source>
        <strain evidence="1 2">NCTC12438</strain>
    </source>
</reference>
<evidence type="ECO:0000313" key="1">
    <source>
        <dbReference type="EMBL" id="STX36018.1"/>
    </source>
</evidence>
<sequence length="43" mass="4833">MSKLTIIKKIHFEKTGLKRGVNHKLGLINYAFVSEKAFPSLSS</sequence>
<proteinExistence type="predicted"/>
<evidence type="ECO:0000313" key="2">
    <source>
        <dbReference type="Proteomes" id="UP000255316"/>
    </source>
</evidence>
<dbReference type="Proteomes" id="UP000255316">
    <property type="component" value="Unassembled WGS sequence"/>
</dbReference>
<dbReference type="AlphaFoldDB" id="A0A378IL86"/>
<gene>
    <name evidence="1" type="ORF">NCTC12438_02648</name>
</gene>
<accession>A0A378IL86</accession>